<organism evidence="2 3">
    <name type="scientific">Collybiopsis confluens</name>
    <dbReference type="NCBI Taxonomy" id="2823264"/>
    <lineage>
        <taxon>Eukaryota</taxon>
        <taxon>Fungi</taxon>
        <taxon>Dikarya</taxon>
        <taxon>Basidiomycota</taxon>
        <taxon>Agaricomycotina</taxon>
        <taxon>Agaricomycetes</taxon>
        <taxon>Agaricomycetidae</taxon>
        <taxon>Agaricales</taxon>
        <taxon>Marasmiineae</taxon>
        <taxon>Omphalotaceae</taxon>
        <taxon>Collybiopsis</taxon>
    </lineage>
</organism>
<proteinExistence type="predicted"/>
<evidence type="ECO:0000256" key="1">
    <source>
        <dbReference type="SAM" id="MobiDB-lite"/>
    </source>
</evidence>
<dbReference type="InterPro" id="IPR059179">
    <property type="entry name" value="MLKL-like_MCAfunc"/>
</dbReference>
<name>A0A8H5GGN0_9AGAR</name>
<gene>
    <name evidence="2" type="ORF">D9757_015009</name>
</gene>
<feature type="compositionally biased region" description="Low complexity" evidence="1">
    <location>
        <begin position="296"/>
        <end position="309"/>
    </location>
</feature>
<feature type="region of interest" description="Disordered" evidence="1">
    <location>
        <begin position="1"/>
        <end position="39"/>
    </location>
</feature>
<feature type="compositionally biased region" description="Basic and acidic residues" evidence="1">
    <location>
        <begin position="387"/>
        <end position="400"/>
    </location>
</feature>
<evidence type="ECO:0000313" key="2">
    <source>
        <dbReference type="EMBL" id="KAF5364714.1"/>
    </source>
</evidence>
<protein>
    <submittedName>
        <fullName evidence="2">Uncharacterized protein</fullName>
    </submittedName>
</protein>
<feature type="compositionally biased region" description="Polar residues" evidence="1">
    <location>
        <begin position="280"/>
        <end position="295"/>
    </location>
</feature>
<dbReference type="CDD" id="cd21037">
    <property type="entry name" value="MLKL_NTD"/>
    <property type="match status" value="1"/>
</dbReference>
<comment type="caution">
    <text evidence="2">The sequence shown here is derived from an EMBL/GenBank/DDBJ whole genome shotgun (WGS) entry which is preliminary data.</text>
</comment>
<dbReference type="AlphaFoldDB" id="A0A8H5GGN0"/>
<feature type="region of interest" description="Disordered" evidence="1">
    <location>
        <begin position="231"/>
        <end position="325"/>
    </location>
</feature>
<dbReference type="Proteomes" id="UP000518752">
    <property type="component" value="Unassembled WGS sequence"/>
</dbReference>
<feature type="compositionally biased region" description="Polar residues" evidence="1">
    <location>
        <begin position="11"/>
        <end position="33"/>
    </location>
</feature>
<keyword evidence="3" id="KW-1185">Reference proteome</keyword>
<sequence>MLCELHHTSSAKRTTPSSQSTADIQQLSTQPSSLVGPEGSAHTLRTFAASAQASSVPFLQVLSSLALRILDTTSNTPSSENQDPFRQLASATCNIALAVSTTYEGLLHLEEKQERSPDPLSSDPDSVLRAHGTSILDEEVQSLIVTFKAIEEFIHHPPSARPLLRRIVSPKSDSSIIHDYKDQLQSALDAFKSKSDIILCEMVSKIAAQQELMNQKILDIQRLINSLSSSEARGQVAQNETPKPSDEQLPAYETPKRHIPPLMEDTVPNPTGPVKLPPNLNRSRSKTPFVQSPFGTASPSPTPTQSQSQRPEDDSSSRKSQSGTSGIHFEETFLNGAASSNIRNITINHTAGDSVVITQNDHSHRENFGNVYNGMDFVSRQAASTDRSGRRTGREDDRRGFSRGGPDMKNVPYGLRDNFSRPRTSINDGEGRPWSNRPDLRGWRSYDTSDSFNRNDDEAGSYEYSRNDDAYYQLAPRPSYDTSDSLER</sequence>
<feature type="region of interest" description="Disordered" evidence="1">
    <location>
        <begin position="379"/>
        <end position="488"/>
    </location>
</feature>
<dbReference type="EMBL" id="JAACJN010000183">
    <property type="protein sequence ID" value="KAF5364714.1"/>
    <property type="molecule type" value="Genomic_DNA"/>
</dbReference>
<evidence type="ECO:0000313" key="3">
    <source>
        <dbReference type="Proteomes" id="UP000518752"/>
    </source>
</evidence>
<dbReference type="OrthoDB" id="192148at2759"/>
<reference evidence="2 3" key="1">
    <citation type="journal article" date="2020" name="ISME J.">
        <title>Uncovering the hidden diversity of litter-decomposition mechanisms in mushroom-forming fungi.</title>
        <authorList>
            <person name="Floudas D."/>
            <person name="Bentzer J."/>
            <person name="Ahren D."/>
            <person name="Johansson T."/>
            <person name="Persson P."/>
            <person name="Tunlid A."/>
        </authorList>
    </citation>
    <scope>NUCLEOTIDE SEQUENCE [LARGE SCALE GENOMIC DNA]</scope>
    <source>
        <strain evidence="2 3">CBS 406.79</strain>
    </source>
</reference>
<feature type="compositionally biased region" description="Polar residues" evidence="1">
    <location>
        <begin position="231"/>
        <end position="242"/>
    </location>
</feature>
<accession>A0A8H5GGN0</accession>